<evidence type="ECO:0000313" key="3">
    <source>
        <dbReference type="EMBL" id="KJE76085.1"/>
    </source>
</evidence>
<feature type="domain" description="Helix-turn-helix" evidence="2">
    <location>
        <begin position="62"/>
        <end position="110"/>
    </location>
</feature>
<gene>
    <name evidence="3" type="ORF">FEAC_21760</name>
</gene>
<dbReference type="GeneID" id="78373244"/>
<sequence length="136" mass="14865">MPENRTALFVRIPVSRARQLDSRAHALGRTKQDLVNDLLESALAAGEVSAVEDGPKDIPDEVLTLVELAELLKLDDNAVLVRVHSGELPGRRFGSEWRFSRRAVLDWLDGHDAPERRPPGFAGSSSHIVGHSAEGV</sequence>
<dbReference type="RefSeq" id="WP_035390168.1">
    <property type="nucleotide sequence ID" value="NZ_JQKF01000020.1"/>
</dbReference>
<reference evidence="3 4" key="1">
    <citation type="submission" date="2015-01" db="EMBL/GenBank/DDBJ databases">
        <title>Draft genome of the acidophilic iron oxidizer Ferrimicrobium acidiphilum strain T23.</title>
        <authorList>
            <person name="Poehlein A."/>
            <person name="Eisen S."/>
            <person name="Schloemann M."/>
            <person name="Johnson B.D."/>
            <person name="Daniel R."/>
            <person name="Muehling M."/>
        </authorList>
    </citation>
    <scope>NUCLEOTIDE SEQUENCE [LARGE SCALE GENOMIC DNA]</scope>
    <source>
        <strain evidence="3 4">T23</strain>
    </source>
</reference>
<feature type="region of interest" description="Disordered" evidence="1">
    <location>
        <begin position="115"/>
        <end position="136"/>
    </location>
</feature>
<evidence type="ECO:0000256" key="1">
    <source>
        <dbReference type="SAM" id="MobiDB-lite"/>
    </source>
</evidence>
<evidence type="ECO:0000313" key="4">
    <source>
        <dbReference type="Proteomes" id="UP000032336"/>
    </source>
</evidence>
<dbReference type="EMBL" id="JXUW01000022">
    <property type="protein sequence ID" value="KJE76085.1"/>
    <property type="molecule type" value="Genomic_DNA"/>
</dbReference>
<evidence type="ECO:0000259" key="2">
    <source>
        <dbReference type="Pfam" id="PF12728"/>
    </source>
</evidence>
<keyword evidence="4" id="KW-1185">Reference proteome</keyword>
<dbReference type="STRING" id="1121877.FEAC_21760"/>
<dbReference type="AlphaFoldDB" id="A0A0D8FS36"/>
<proteinExistence type="predicted"/>
<organism evidence="3 4">
    <name type="scientific">Ferrimicrobium acidiphilum DSM 19497</name>
    <dbReference type="NCBI Taxonomy" id="1121877"/>
    <lineage>
        <taxon>Bacteria</taxon>
        <taxon>Bacillati</taxon>
        <taxon>Actinomycetota</taxon>
        <taxon>Acidimicrobiia</taxon>
        <taxon>Acidimicrobiales</taxon>
        <taxon>Acidimicrobiaceae</taxon>
        <taxon>Ferrimicrobium</taxon>
    </lineage>
</organism>
<accession>A0A0D8FS36</accession>
<name>A0A0D8FS36_9ACTN</name>
<dbReference type="Pfam" id="PF12728">
    <property type="entry name" value="HTH_17"/>
    <property type="match status" value="1"/>
</dbReference>
<dbReference type="InterPro" id="IPR041657">
    <property type="entry name" value="HTH_17"/>
</dbReference>
<dbReference type="OrthoDB" id="5524782at2"/>
<dbReference type="Proteomes" id="UP000032336">
    <property type="component" value="Unassembled WGS sequence"/>
</dbReference>
<dbReference type="InterPro" id="IPR010093">
    <property type="entry name" value="SinI_DNA-bd"/>
</dbReference>
<dbReference type="NCBIfam" id="TIGR01764">
    <property type="entry name" value="excise"/>
    <property type="match status" value="1"/>
</dbReference>
<dbReference type="eggNOG" id="ENOG5030IP4">
    <property type="taxonomic scope" value="Bacteria"/>
</dbReference>
<protein>
    <submittedName>
        <fullName evidence="3">Helix-turn-helix domain protein</fullName>
    </submittedName>
</protein>
<dbReference type="GO" id="GO:0003677">
    <property type="term" value="F:DNA binding"/>
    <property type="evidence" value="ECO:0007669"/>
    <property type="project" value="InterPro"/>
</dbReference>
<comment type="caution">
    <text evidence="3">The sequence shown here is derived from an EMBL/GenBank/DDBJ whole genome shotgun (WGS) entry which is preliminary data.</text>
</comment>